<protein>
    <submittedName>
        <fullName evidence="8">Protein kinase</fullName>
    </submittedName>
</protein>
<evidence type="ECO:0000256" key="3">
    <source>
        <dbReference type="ARBA" id="ARBA00022741"/>
    </source>
</evidence>
<evidence type="ECO:0000256" key="5">
    <source>
        <dbReference type="ARBA" id="ARBA00022840"/>
    </source>
</evidence>
<dbReference type="PROSITE" id="PS00107">
    <property type="entry name" value="PROTEIN_KINASE_ATP"/>
    <property type="match status" value="1"/>
</dbReference>
<organism evidence="8 9">
    <name type="scientific">Metarhizium robertsii</name>
    <dbReference type="NCBI Taxonomy" id="568076"/>
    <lineage>
        <taxon>Eukaryota</taxon>
        <taxon>Fungi</taxon>
        <taxon>Dikarya</taxon>
        <taxon>Ascomycota</taxon>
        <taxon>Pezizomycotina</taxon>
        <taxon>Sordariomycetes</taxon>
        <taxon>Hypocreomycetidae</taxon>
        <taxon>Hypocreales</taxon>
        <taxon>Clavicipitaceae</taxon>
        <taxon>Metarhizium</taxon>
    </lineage>
</organism>
<feature type="domain" description="Protein kinase" evidence="7">
    <location>
        <begin position="54"/>
        <end position="383"/>
    </location>
</feature>
<dbReference type="Gene3D" id="1.10.510.10">
    <property type="entry name" value="Transferase(Phosphotransferase) domain 1"/>
    <property type="match status" value="1"/>
</dbReference>
<dbReference type="HOGENOM" id="CLU_000288_81_2_1"/>
<name>A0A014PKQ1_9HYPO</name>
<keyword evidence="3 6" id="KW-0547">Nucleotide-binding</keyword>
<dbReference type="InterPro" id="IPR017441">
    <property type="entry name" value="Protein_kinase_ATP_BS"/>
</dbReference>
<dbReference type="GO" id="GO:0004674">
    <property type="term" value="F:protein serine/threonine kinase activity"/>
    <property type="evidence" value="ECO:0007669"/>
    <property type="project" value="UniProtKB-KW"/>
</dbReference>
<keyword evidence="1" id="KW-0723">Serine/threonine-protein kinase</keyword>
<comment type="caution">
    <text evidence="8">The sequence shown here is derived from an EMBL/GenBank/DDBJ whole genome shotgun (WGS) entry which is preliminary data.</text>
</comment>
<dbReference type="GO" id="GO:0005524">
    <property type="term" value="F:ATP binding"/>
    <property type="evidence" value="ECO:0007669"/>
    <property type="project" value="UniProtKB-UniRule"/>
</dbReference>
<dbReference type="Proteomes" id="UP000030151">
    <property type="component" value="Unassembled WGS sequence"/>
</dbReference>
<accession>A0A014PKQ1</accession>
<dbReference type="PANTHER" id="PTHR45646">
    <property type="entry name" value="SERINE/THREONINE-PROTEIN KINASE DOA-RELATED"/>
    <property type="match status" value="1"/>
</dbReference>
<gene>
    <name evidence="8" type="ORF">X797_010546</name>
</gene>
<keyword evidence="2" id="KW-0808">Transferase</keyword>
<evidence type="ECO:0000256" key="6">
    <source>
        <dbReference type="PROSITE-ProRule" id="PRU10141"/>
    </source>
</evidence>
<dbReference type="Gene3D" id="3.30.200.20">
    <property type="entry name" value="Phosphorylase Kinase, domain 1"/>
    <property type="match status" value="1"/>
</dbReference>
<dbReference type="PROSITE" id="PS50011">
    <property type="entry name" value="PROTEIN_KINASE_DOM"/>
    <property type="match status" value="1"/>
</dbReference>
<keyword evidence="4 8" id="KW-0418">Kinase</keyword>
<keyword evidence="5 6" id="KW-0067">ATP-binding</keyword>
<dbReference type="SUPFAM" id="SSF56112">
    <property type="entry name" value="Protein kinase-like (PK-like)"/>
    <property type="match status" value="1"/>
</dbReference>
<dbReference type="GO" id="GO:0043484">
    <property type="term" value="P:regulation of RNA splicing"/>
    <property type="evidence" value="ECO:0007669"/>
    <property type="project" value="TreeGrafter"/>
</dbReference>
<dbReference type="eggNOG" id="KOG1290">
    <property type="taxonomic scope" value="Eukaryota"/>
</dbReference>
<reference evidence="8 9" key="1">
    <citation type="submission" date="2014-02" db="EMBL/GenBank/DDBJ databases">
        <title>The genome sequence of the entomopathogenic fungus Metarhizium robertsii ARSEF 2575.</title>
        <authorList>
            <person name="Giuliano Garisto Donzelli B."/>
            <person name="Roe B.A."/>
            <person name="Macmil S.L."/>
            <person name="Krasnoff S.B."/>
            <person name="Gibson D.M."/>
        </authorList>
    </citation>
    <scope>NUCLEOTIDE SEQUENCE [LARGE SCALE GENOMIC DNA]</scope>
    <source>
        <strain evidence="8 9">ARSEF 2575</strain>
    </source>
</reference>
<evidence type="ECO:0000256" key="2">
    <source>
        <dbReference type="ARBA" id="ARBA00022679"/>
    </source>
</evidence>
<dbReference type="Pfam" id="PF00069">
    <property type="entry name" value="Pkinase"/>
    <property type="match status" value="1"/>
</dbReference>
<evidence type="ECO:0000259" key="7">
    <source>
        <dbReference type="PROSITE" id="PS50011"/>
    </source>
</evidence>
<evidence type="ECO:0000256" key="4">
    <source>
        <dbReference type="ARBA" id="ARBA00022777"/>
    </source>
</evidence>
<dbReference type="InterPro" id="IPR000719">
    <property type="entry name" value="Prot_kinase_dom"/>
</dbReference>
<dbReference type="PANTHER" id="PTHR45646:SF11">
    <property type="entry name" value="SERINE_THREONINE-PROTEIN KINASE DOA"/>
    <property type="match status" value="1"/>
</dbReference>
<sequence>MPYTQQDLFFYNGDGIGSEDLTDYKLCGLHPIILGDILPKAGTCVNEGAKQPRYRIAQKLGFGAFSTVWLARDLVEERYVAVKVCYGSKQIIRSNEATILCQIHQNKHRKSGYNNIIKIYDVFTIRGPNGFHECLVTEAVLPLDDISVRQKCSPQQVIQQFLKAFDFLHSEGVVHGDPNYGNFGIAIPQLQKFDERTIADYFADPPVITVVPRDPSFPRDSVPRFILACYADTTAGELPGAAPPTVRPPEVYMYSLSGGRIGSVWSREADIWAIGSIAYQIKTGCQLFLVQGDLQNQLYQALRLGGAPPEDWSKFWDLEKFCESTKGRRKPVLPVFNKDEAWESRRPRNDPESEVFLDFIRKMVITEPERRSQIAELLRHPFLS</sequence>
<dbReference type="InterPro" id="IPR051175">
    <property type="entry name" value="CLK_kinases"/>
</dbReference>
<dbReference type="InterPro" id="IPR011009">
    <property type="entry name" value="Kinase-like_dom_sf"/>
</dbReference>
<dbReference type="EMBL" id="JELW01000050">
    <property type="protein sequence ID" value="EXU96428.1"/>
    <property type="molecule type" value="Genomic_DNA"/>
</dbReference>
<evidence type="ECO:0000256" key="1">
    <source>
        <dbReference type="ARBA" id="ARBA00022527"/>
    </source>
</evidence>
<evidence type="ECO:0000313" key="9">
    <source>
        <dbReference type="Proteomes" id="UP000030151"/>
    </source>
</evidence>
<dbReference type="OrthoDB" id="5979581at2759"/>
<dbReference type="SMART" id="SM00220">
    <property type="entry name" value="S_TKc"/>
    <property type="match status" value="1"/>
</dbReference>
<dbReference type="GO" id="GO:0005634">
    <property type="term" value="C:nucleus"/>
    <property type="evidence" value="ECO:0007669"/>
    <property type="project" value="TreeGrafter"/>
</dbReference>
<feature type="binding site" evidence="6">
    <location>
        <position position="83"/>
    </location>
    <ligand>
        <name>ATP</name>
        <dbReference type="ChEBI" id="CHEBI:30616"/>
    </ligand>
</feature>
<proteinExistence type="predicted"/>
<dbReference type="AlphaFoldDB" id="A0A014PKQ1"/>
<evidence type="ECO:0000313" key="8">
    <source>
        <dbReference type="EMBL" id="EXU96428.1"/>
    </source>
</evidence>